<comment type="caution">
    <text evidence="2">The sequence shown here is derived from an EMBL/GenBank/DDBJ whole genome shotgun (WGS) entry which is preliminary data.</text>
</comment>
<gene>
    <name evidence="2" type="ORF">Pan14r_43390</name>
</gene>
<keyword evidence="1" id="KW-0812">Transmembrane</keyword>
<dbReference type="Proteomes" id="UP000317238">
    <property type="component" value="Unassembled WGS sequence"/>
</dbReference>
<keyword evidence="1" id="KW-0472">Membrane</keyword>
<dbReference type="AlphaFoldDB" id="A0A5C5YFH6"/>
<keyword evidence="1" id="KW-1133">Transmembrane helix</keyword>
<evidence type="ECO:0000256" key="1">
    <source>
        <dbReference type="SAM" id="Phobius"/>
    </source>
</evidence>
<sequence>MSQTKEPAHNVQTFFWVMVCGLTSIAIVLGVARYRSTKAELTQLRSDAADVSKWAGDIRAASRRPKVAALQAESPSHLAVRIEAALEQSSTAPTQLMSVEPQAPSRVPRSDYTTRTTLIELRGVTLRQLAVFALALPDPEQGMAVPQLNLTPATANQRNQEVWDAQLTLTQLIFSPISDS</sequence>
<evidence type="ECO:0008006" key="4">
    <source>
        <dbReference type="Google" id="ProtNLM"/>
    </source>
</evidence>
<accession>A0A5C5YFH6</accession>
<dbReference type="RefSeq" id="WP_146440128.1">
    <property type="nucleotide sequence ID" value="NZ_SJPL01000001.1"/>
</dbReference>
<reference evidence="2 3" key="1">
    <citation type="submission" date="2019-02" db="EMBL/GenBank/DDBJ databases">
        <title>Deep-cultivation of Planctomycetes and their phenomic and genomic characterization uncovers novel biology.</title>
        <authorList>
            <person name="Wiegand S."/>
            <person name="Jogler M."/>
            <person name="Boedeker C."/>
            <person name="Pinto D."/>
            <person name="Vollmers J."/>
            <person name="Rivas-Marin E."/>
            <person name="Kohn T."/>
            <person name="Peeters S.H."/>
            <person name="Heuer A."/>
            <person name="Rast P."/>
            <person name="Oberbeckmann S."/>
            <person name="Bunk B."/>
            <person name="Jeske O."/>
            <person name="Meyerdierks A."/>
            <person name="Storesund J.E."/>
            <person name="Kallscheuer N."/>
            <person name="Luecker S."/>
            <person name="Lage O.M."/>
            <person name="Pohl T."/>
            <person name="Merkel B.J."/>
            <person name="Hornburger P."/>
            <person name="Mueller R.-W."/>
            <person name="Bruemmer F."/>
            <person name="Labrenz M."/>
            <person name="Spormann A.M."/>
            <person name="Op Den Camp H."/>
            <person name="Overmann J."/>
            <person name="Amann R."/>
            <person name="Jetten M.S.M."/>
            <person name="Mascher T."/>
            <person name="Medema M.H."/>
            <person name="Devos D.P."/>
            <person name="Kaster A.-K."/>
            <person name="Ovreas L."/>
            <person name="Rohde M."/>
            <person name="Galperin M.Y."/>
            <person name="Jogler C."/>
        </authorList>
    </citation>
    <scope>NUCLEOTIDE SEQUENCE [LARGE SCALE GENOMIC DNA]</scope>
    <source>
        <strain evidence="2 3">Pan14r</strain>
    </source>
</reference>
<name>A0A5C5YFH6_9PLAN</name>
<evidence type="ECO:0000313" key="3">
    <source>
        <dbReference type="Proteomes" id="UP000317238"/>
    </source>
</evidence>
<protein>
    <recommendedName>
        <fullName evidence="4">General secretion pathway protein M</fullName>
    </recommendedName>
</protein>
<organism evidence="2 3">
    <name type="scientific">Crateriforma conspicua</name>
    <dbReference type="NCBI Taxonomy" id="2527996"/>
    <lineage>
        <taxon>Bacteria</taxon>
        <taxon>Pseudomonadati</taxon>
        <taxon>Planctomycetota</taxon>
        <taxon>Planctomycetia</taxon>
        <taxon>Planctomycetales</taxon>
        <taxon>Planctomycetaceae</taxon>
        <taxon>Crateriforma</taxon>
    </lineage>
</organism>
<proteinExistence type="predicted"/>
<evidence type="ECO:0000313" key="2">
    <source>
        <dbReference type="EMBL" id="TWT72022.1"/>
    </source>
</evidence>
<dbReference type="OrthoDB" id="282264at2"/>
<feature type="transmembrane region" description="Helical" evidence="1">
    <location>
        <begin position="14"/>
        <end position="32"/>
    </location>
</feature>
<dbReference type="EMBL" id="SJPL01000001">
    <property type="protein sequence ID" value="TWT72022.1"/>
    <property type="molecule type" value="Genomic_DNA"/>
</dbReference>
<keyword evidence="3" id="KW-1185">Reference proteome</keyword>